<dbReference type="Proteomes" id="UP000828048">
    <property type="component" value="Chromosome 5"/>
</dbReference>
<gene>
    <name evidence="1" type="ORF">Vadar_005250</name>
</gene>
<accession>A0ACB7XWU3</accession>
<name>A0ACB7XWU3_9ERIC</name>
<comment type="caution">
    <text evidence="1">The sequence shown here is derived from an EMBL/GenBank/DDBJ whole genome shotgun (WGS) entry which is preliminary data.</text>
</comment>
<reference evidence="1 2" key="1">
    <citation type="journal article" date="2021" name="Hortic Res">
        <title>High-quality reference genome and annotation aids understanding of berry development for evergreen blueberry (Vaccinium darrowii).</title>
        <authorList>
            <person name="Yu J."/>
            <person name="Hulse-Kemp A.M."/>
            <person name="Babiker E."/>
            <person name="Staton M."/>
        </authorList>
    </citation>
    <scope>NUCLEOTIDE SEQUENCE [LARGE SCALE GENOMIC DNA]</scope>
    <source>
        <strain evidence="2">cv. NJ 8807/NJ 8810</strain>
        <tissue evidence="1">Young leaf</tissue>
    </source>
</reference>
<evidence type="ECO:0000313" key="2">
    <source>
        <dbReference type="Proteomes" id="UP000828048"/>
    </source>
</evidence>
<protein>
    <submittedName>
        <fullName evidence="1">Uncharacterized protein</fullName>
    </submittedName>
</protein>
<organism evidence="1 2">
    <name type="scientific">Vaccinium darrowii</name>
    <dbReference type="NCBI Taxonomy" id="229202"/>
    <lineage>
        <taxon>Eukaryota</taxon>
        <taxon>Viridiplantae</taxon>
        <taxon>Streptophyta</taxon>
        <taxon>Embryophyta</taxon>
        <taxon>Tracheophyta</taxon>
        <taxon>Spermatophyta</taxon>
        <taxon>Magnoliopsida</taxon>
        <taxon>eudicotyledons</taxon>
        <taxon>Gunneridae</taxon>
        <taxon>Pentapetalae</taxon>
        <taxon>asterids</taxon>
        <taxon>Ericales</taxon>
        <taxon>Ericaceae</taxon>
        <taxon>Vaccinioideae</taxon>
        <taxon>Vaccinieae</taxon>
        <taxon>Vaccinium</taxon>
    </lineage>
</organism>
<sequence length="107" mass="12726">MRSNSEVLRRCSRLRSTDVTNFLEDNPCQVCGNRRVLQTSWTNVNPRRRFVDCPNDRCKDFEWFDPPMCPRSVQIIHGLLRVRNNMEKELSVRKKKEKMLWIALATS</sequence>
<proteinExistence type="predicted"/>
<evidence type="ECO:0000313" key="1">
    <source>
        <dbReference type="EMBL" id="KAH7845723.1"/>
    </source>
</evidence>
<keyword evidence="2" id="KW-1185">Reference proteome</keyword>
<dbReference type="EMBL" id="CM037155">
    <property type="protein sequence ID" value="KAH7845723.1"/>
    <property type="molecule type" value="Genomic_DNA"/>
</dbReference>